<reference evidence="2" key="1">
    <citation type="journal article" date="2020" name="Stud. Mycol.">
        <title>101 Dothideomycetes genomes: a test case for predicting lifestyles and emergence of pathogens.</title>
        <authorList>
            <person name="Haridas S."/>
            <person name="Albert R."/>
            <person name="Binder M."/>
            <person name="Bloem J."/>
            <person name="Labutti K."/>
            <person name="Salamov A."/>
            <person name="Andreopoulos B."/>
            <person name="Baker S."/>
            <person name="Barry K."/>
            <person name="Bills G."/>
            <person name="Bluhm B."/>
            <person name="Cannon C."/>
            <person name="Castanera R."/>
            <person name="Culley D."/>
            <person name="Daum C."/>
            <person name="Ezra D."/>
            <person name="Gonzalez J."/>
            <person name="Henrissat B."/>
            <person name="Kuo A."/>
            <person name="Liang C."/>
            <person name="Lipzen A."/>
            <person name="Lutzoni F."/>
            <person name="Magnuson J."/>
            <person name="Mondo S."/>
            <person name="Nolan M."/>
            <person name="Ohm R."/>
            <person name="Pangilinan J."/>
            <person name="Park H.-J."/>
            <person name="Ramirez L."/>
            <person name="Alfaro M."/>
            <person name="Sun H."/>
            <person name="Tritt A."/>
            <person name="Yoshinaga Y."/>
            <person name="Zwiers L.-H."/>
            <person name="Turgeon B."/>
            <person name="Goodwin S."/>
            <person name="Spatafora J."/>
            <person name="Crous P."/>
            <person name="Grigoriev I."/>
        </authorList>
    </citation>
    <scope>NUCLEOTIDE SEQUENCE</scope>
    <source>
        <strain evidence="2">CBS 207.26</strain>
    </source>
</reference>
<dbReference type="GO" id="GO:0005634">
    <property type="term" value="C:nucleus"/>
    <property type="evidence" value="ECO:0007669"/>
    <property type="project" value="TreeGrafter"/>
</dbReference>
<dbReference type="PANTHER" id="PTHR15615">
    <property type="match status" value="1"/>
</dbReference>
<dbReference type="Gene3D" id="1.10.472.10">
    <property type="entry name" value="Cyclin-like"/>
    <property type="match status" value="1"/>
</dbReference>
<dbReference type="GO" id="GO:0016538">
    <property type="term" value="F:cyclin-dependent protein serine/threonine kinase regulator activity"/>
    <property type="evidence" value="ECO:0007669"/>
    <property type="project" value="TreeGrafter"/>
</dbReference>
<evidence type="ECO:0000313" key="3">
    <source>
        <dbReference type="Proteomes" id="UP000800200"/>
    </source>
</evidence>
<feature type="region of interest" description="Disordered" evidence="1">
    <location>
        <begin position="56"/>
        <end position="103"/>
    </location>
</feature>
<accession>A0A6A6DM76</accession>
<name>A0A6A6DM76_9PEZI</name>
<dbReference type="PANTHER" id="PTHR15615:SF32">
    <property type="entry name" value="PROTEIN KINASE COMPLEX COMPONENT, PUTATIVE (AFU_ORTHOLOGUE AFUA_2G07660)-RELATED"/>
    <property type="match status" value="1"/>
</dbReference>
<evidence type="ECO:0000313" key="2">
    <source>
        <dbReference type="EMBL" id="KAF2180634.1"/>
    </source>
</evidence>
<dbReference type="OrthoDB" id="5304883at2759"/>
<feature type="region of interest" description="Disordered" evidence="1">
    <location>
        <begin position="1"/>
        <end position="37"/>
    </location>
</feature>
<feature type="non-terminal residue" evidence="2">
    <location>
        <position position="1"/>
    </location>
</feature>
<dbReference type="AlphaFoldDB" id="A0A6A6DM76"/>
<proteinExistence type="predicted"/>
<dbReference type="Proteomes" id="UP000800200">
    <property type="component" value="Unassembled WGS sequence"/>
</dbReference>
<dbReference type="Pfam" id="PF08613">
    <property type="entry name" value="Cyclin"/>
    <property type="match status" value="1"/>
</dbReference>
<dbReference type="InterPro" id="IPR013922">
    <property type="entry name" value="Cyclin_PHO80-like"/>
</dbReference>
<keyword evidence="3" id="KW-1185">Reference proteome</keyword>
<protein>
    <submittedName>
        <fullName evidence="2">Cyclin-domain-containing protein</fullName>
    </submittedName>
</protein>
<evidence type="ECO:0000256" key="1">
    <source>
        <dbReference type="SAM" id="MobiDB-lite"/>
    </source>
</evidence>
<gene>
    <name evidence="2" type="ORF">K469DRAFT_511560</name>
</gene>
<organism evidence="2 3">
    <name type="scientific">Zopfia rhizophila CBS 207.26</name>
    <dbReference type="NCBI Taxonomy" id="1314779"/>
    <lineage>
        <taxon>Eukaryota</taxon>
        <taxon>Fungi</taxon>
        <taxon>Dikarya</taxon>
        <taxon>Ascomycota</taxon>
        <taxon>Pezizomycotina</taxon>
        <taxon>Dothideomycetes</taxon>
        <taxon>Dothideomycetes incertae sedis</taxon>
        <taxon>Zopfiaceae</taxon>
        <taxon>Zopfia</taxon>
    </lineage>
</organism>
<dbReference type="GO" id="GO:0000307">
    <property type="term" value="C:cyclin-dependent protein kinase holoenzyme complex"/>
    <property type="evidence" value="ECO:0007669"/>
    <property type="project" value="TreeGrafter"/>
</dbReference>
<sequence>PPSAPNPSADQGVIPSIAAPNMSTPSPPTNEDWDVNTMAPETAMKLLARAVTQLAAAAGDVPPTPPVSRPATPKGKENAPPGHRRTSSRPATPIPSDDVKAPNFQGVNIEAPEACNSEPIMAGDIGEGAQPDAVQEAHMARKFFSKTPPKISIEEYLMRLQHFCPMSTAVYLAAATYIYRMGIEDRTVPITARTVHRLVLGSLRTSMKALEDLKYSCERFSLVGGVDGTALHRLERSVCFLVDFDLQVTAGKLKVKVTKLQNAAQAATLATKLPNSFELKL</sequence>
<dbReference type="GO" id="GO:0019901">
    <property type="term" value="F:protein kinase binding"/>
    <property type="evidence" value="ECO:0007669"/>
    <property type="project" value="InterPro"/>
</dbReference>
<feature type="non-terminal residue" evidence="2">
    <location>
        <position position="281"/>
    </location>
</feature>
<dbReference type="EMBL" id="ML994657">
    <property type="protein sequence ID" value="KAF2180634.1"/>
    <property type="molecule type" value="Genomic_DNA"/>
</dbReference>